<feature type="signal peptide" evidence="1">
    <location>
        <begin position="1"/>
        <end position="22"/>
    </location>
</feature>
<keyword evidence="3" id="KW-1185">Reference proteome</keyword>
<protein>
    <recommendedName>
        <fullName evidence="4">Outer membrane protein beta-barrel domain-containing protein</fullName>
    </recommendedName>
</protein>
<organism evidence="2 3">
    <name type="scientific">Hyalangium minutum</name>
    <dbReference type="NCBI Taxonomy" id="394096"/>
    <lineage>
        <taxon>Bacteria</taxon>
        <taxon>Pseudomonadati</taxon>
        <taxon>Myxococcota</taxon>
        <taxon>Myxococcia</taxon>
        <taxon>Myxococcales</taxon>
        <taxon>Cystobacterineae</taxon>
        <taxon>Archangiaceae</taxon>
        <taxon>Hyalangium</taxon>
    </lineage>
</organism>
<evidence type="ECO:0008006" key="4">
    <source>
        <dbReference type="Google" id="ProtNLM"/>
    </source>
</evidence>
<dbReference type="InterPro" id="IPR011250">
    <property type="entry name" value="OMP/PagP_B-barrel"/>
</dbReference>
<dbReference type="RefSeq" id="WP_044180451.1">
    <property type="nucleotide sequence ID" value="NZ_JMCB01000001.1"/>
</dbReference>
<dbReference type="EMBL" id="JMCB01000001">
    <property type="protein sequence ID" value="KFE71762.1"/>
    <property type="molecule type" value="Genomic_DNA"/>
</dbReference>
<proteinExistence type="predicted"/>
<dbReference type="OrthoDB" id="5382188at2"/>
<sequence length="171" mass="18399">MRTLLCALGLAAVLFGAAPAHAQFANRSLGLSLGYMDFKRTAGLEGGFFVGFDGSYYIESGFDLVSLTKLSFPRDPGTGKRVVALAPSIGIRYLFMEESFRPYAGTDLSYLLVFREGATGQYVGLGPNLGFDFFVTDTVSLGLRGQYNFYIALNEKTQSSLTGSVGAAAYF</sequence>
<evidence type="ECO:0000256" key="1">
    <source>
        <dbReference type="SAM" id="SignalP"/>
    </source>
</evidence>
<dbReference type="Proteomes" id="UP000028725">
    <property type="component" value="Unassembled WGS sequence"/>
</dbReference>
<evidence type="ECO:0000313" key="3">
    <source>
        <dbReference type="Proteomes" id="UP000028725"/>
    </source>
</evidence>
<dbReference type="AlphaFoldDB" id="A0A085WVP9"/>
<dbReference type="Gene3D" id="2.40.160.20">
    <property type="match status" value="1"/>
</dbReference>
<evidence type="ECO:0000313" key="2">
    <source>
        <dbReference type="EMBL" id="KFE71762.1"/>
    </source>
</evidence>
<reference evidence="2 3" key="1">
    <citation type="submission" date="2014-04" db="EMBL/GenBank/DDBJ databases">
        <title>Genome assembly of Hyalangium minutum DSM 14724.</title>
        <authorList>
            <person name="Sharma G."/>
            <person name="Subramanian S."/>
        </authorList>
    </citation>
    <scope>NUCLEOTIDE SEQUENCE [LARGE SCALE GENOMIC DNA]</scope>
    <source>
        <strain evidence="2 3">DSM 14724</strain>
    </source>
</reference>
<feature type="chain" id="PRO_5001800305" description="Outer membrane protein beta-barrel domain-containing protein" evidence="1">
    <location>
        <begin position="23"/>
        <end position="171"/>
    </location>
</feature>
<name>A0A085WVP9_9BACT</name>
<dbReference type="SUPFAM" id="SSF56925">
    <property type="entry name" value="OMPA-like"/>
    <property type="match status" value="1"/>
</dbReference>
<dbReference type="PATRIC" id="fig|394096.3.peg.21"/>
<gene>
    <name evidence="2" type="ORF">DB31_0023</name>
</gene>
<accession>A0A085WVP9</accession>
<dbReference type="STRING" id="394096.DB31_0023"/>
<keyword evidence="1" id="KW-0732">Signal</keyword>
<comment type="caution">
    <text evidence="2">The sequence shown here is derived from an EMBL/GenBank/DDBJ whole genome shotgun (WGS) entry which is preliminary data.</text>
</comment>